<proteinExistence type="predicted"/>
<evidence type="ECO:0000256" key="1">
    <source>
        <dbReference type="SAM" id="MobiDB-lite"/>
    </source>
</evidence>
<evidence type="ECO:0000313" key="3">
    <source>
        <dbReference type="Proteomes" id="UP001151699"/>
    </source>
</evidence>
<organism evidence="2 3">
    <name type="scientific">Pseudolycoriella hygida</name>
    <dbReference type="NCBI Taxonomy" id="35572"/>
    <lineage>
        <taxon>Eukaryota</taxon>
        <taxon>Metazoa</taxon>
        <taxon>Ecdysozoa</taxon>
        <taxon>Arthropoda</taxon>
        <taxon>Hexapoda</taxon>
        <taxon>Insecta</taxon>
        <taxon>Pterygota</taxon>
        <taxon>Neoptera</taxon>
        <taxon>Endopterygota</taxon>
        <taxon>Diptera</taxon>
        <taxon>Nematocera</taxon>
        <taxon>Sciaroidea</taxon>
        <taxon>Sciaridae</taxon>
        <taxon>Pseudolycoriella</taxon>
    </lineage>
</organism>
<keyword evidence="3" id="KW-1185">Reference proteome</keyword>
<sequence>MMSLILNDEELATISEISDAVLPLQVAVEALCRRDANLITADAVLMFALQKLEEQDTGLSLNLHATFPPVINRDVRQIFASPSRKKIETLILQLIKRCHSDDASQADDDPKDDNDANDETSKPERPKCKKKKKTALHIELDNAIKKALTSKSPPNTDYSDTLQGN</sequence>
<reference evidence="2" key="1">
    <citation type="submission" date="2022-07" db="EMBL/GenBank/DDBJ databases">
        <authorList>
            <person name="Trinca V."/>
            <person name="Uliana J.V.C."/>
            <person name="Torres T.T."/>
            <person name="Ward R.J."/>
            <person name="Monesi N."/>
        </authorList>
    </citation>
    <scope>NUCLEOTIDE SEQUENCE</scope>
    <source>
        <strain evidence="2">HSMRA1968</strain>
        <tissue evidence="2">Whole embryos</tissue>
    </source>
</reference>
<dbReference type="OrthoDB" id="8124016at2759"/>
<comment type="caution">
    <text evidence="2">The sequence shown here is derived from an EMBL/GenBank/DDBJ whole genome shotgun (WGS) entry which is preliminary data.</text>
</comment>
<feature type="compositionally biased region" description="Acidic residues" evidence="1">
    <location>
        <begin position="104"/>
        <end position="118"/>
    </location>
</feature>
<protein>
    <submittedName>
        <fullName evidence="2">Uncharacterized protein</fullName>
    </submittedName>
</protein>
<accession>A0A9Q0S591</accession>
<dbReference type="AlphaFoldDB" id="A0A9Q0S591"/>
<feature type="compositionally biased region" description="Polar residues" evidence="1">
    <location>
        <begin position="149"/>
        <end position="165"/>
    </location>
</feature>
<name>A0A9Q0S591_9DIPT</name>
<gene>
    <name evidence="2" type="ORF">Bhyg_08750</name>
</gene>
<dbReference type="EMBL" id="WJQU01000002">
    <property type="protein sequence ID" value="KAJ6643785.1"/>
    <property type="molecule type" value="Genomic_DNA"/>
</dbReference>
<dbReference type="Proteomes" id="UP001151699">
    <property type="component" value="Chromosome B"/>
</dbReference>
<evidence type="ECO:0000313" key="2">
    <source>
        <dbReference type="EMBL" id="KAJ6643785.1"/>
    </source>
</evidence>
<feature type="region of interest" description="Disordered" evidence="1">
    <location>
        <begin position="101"/>
        <end position="165"/>
    </location>
</feature>